<evidence type="ECO:0008006" key="13">
    <source>
        <dbReference type="Google" id="ProtNLM"/>
    </source>
</evidence>
<protein>
    <recommendedName>
        <fullName evidence="13">ABC transporter permease</fullName>
    </recommendedName>
</protein>
<feature type="transmembrane region" description="Helical" evidence="8">
    <location>
        <begin position="279"/>
        <end position="302"/>
    </location>
</feature>
<dbReference type="RefSeq" id="WP_037438838.1">
    <property type="nucleotide sequence ID" value="NZ_JPEO01000001.1"/>
</dbReference>
<evidence type="ECO:0000256" key="4">
    <source>
        <dbReference type="ARBA" id="ARBA00022989"/>
    </source>
</evidence>
<accession>A0A094K2X0</accession>
<dbReference type="PANTHER" id="PTHR30572:SF4">
    <property type="entry name" value="ABC TRANSPORTER PERMEASE YTRF"/>
    <property type="match status" value="1"/>
</dbReference>
<keyword evidence="5 8" id="KW-0472">Membrane</keyword>
<evidence type="ECO:0000256" key="6">
    <source>
        <dbReference type="ARBA" id="ARBA00038076"/>
    </source>
</evidence>
<dbReference type="PANTHER" id="PTHR30572">
    <property type="entry name" value="MEMBRANE COMPONENT OF TRANSPORTER-RELATED"/>
    <property type="match status" value="1"/>
</dbReference>
<dbReference type="AlphaFoldDB" id="A0A094K2X0"/>
<comment type="subcellular location">
    <subcellularLocation>
        <location evidence="1">Cell membrane</location>
        <topology evidence="1">Multi-pass membrane protein</topology>
    </subcellularLocation>
</comment>
<organism evidence="11 12">
    <name type="scientific">Shewanella mangrovi</name>
    <dbReference type="NCBI Taxonomy" id="1515746"/>
    <lineage>
        <taxon>Bacteria</taxon>
        <taxon>Pseudomonadati</taxon>
        <taxon>Pseudomonadota</taxon>
        <taxon>Gammaproteobacteria</taxon>
        <taxon>Alteromonadales</taxon>
        <taxon>Shewanellaceae</taxon>
        <taxon>Shewanella</taxon>
    </lineage>
</organism>
<dbReference type="Pfam" id="PF12704">
    <property type="entry name" value="MacB_PCD"/>
    <property type="match status" value="1"/>
</dbReference>
<feature type="domain" description="MacB-like periplasmic core" evidence="10">
    <location>
        <begin position="28"/>
        <end position="200"/>
    </location>
</feature>
<evidence type="ECO:0000259" key="9">
    <source>
        <dbReference type="Pfam" id="PF02687"/>
    </source>
</evidence>
<feature type="domain" description="ABC3 transporter permease C-terminal" evidence="9">
    <location>
        <begin position="283"/>
        <end position="389"/>
    </location>
</feature>
<evidence type="ECO:0000256" key="2">
    <source>
        <dbReference type="ARBA" id="ARBA00022475"/>
    </source>
</evidence>
<evidence type="ECO:0000313" key="12">
    <source>
        <dbReference type="Proteomes" id="UP000029264"/>
    </source>
</evidence>
<feature type="compositionally biased region" description="Low complexity" evidence="7">
    <location>
        <begin position="97"/>
        <end position="106"/>
    </location>
</feature>
<evidence type="ECO:0000256" key="7">
    <source>
        <dbReference type="SAM" id="MobiDB-lite"/>
    </source>
</evidence>
<keyword evidence="4 8" id="KW-1133">Transmembrane helix</keyword>
<dbReference type="GO" id="GO:0005886">
    <property type="term" value="C:plasma membrane"/>
    <property type="evidence" value="ECO:0007669"/>
    <property type="project" value="UniProtKB-SubCell"/>
</dbReference>
<dbReference type="Pfam" id="PF02687">
    <property type="entry name" value="FtsX"/>
    <property type="match status" value="1"/>
</dbReference>
<evidence type="ECO:0000256" key="3">
    <source>
        <dbReference type="ARBA" id="ARBA00022692"/>
    </source>
</evidence>
<gene>
    <name evidence="11" type="ORF">HR45_01125</name>
</gene>
<name>A0A094K2X0_9GAMM</name>
<evidence type="ECO:0000256" key="1">
    <source>
        <dbReference type="ARBA" id="ARBA00004651"/>
    </source>
</evidence>
<reference evidence="11 12" key="1">
    <citation type="submission" date="2014-06" db="EMBL/GenBank/DDBJ databases">
        <title>Shewanella sp. YQH10.</title>
        <authorList>
            <person name="Liu Y."/>
            <person name="Zeng R."/>
        </authorList>
    </citation>
    <scope>NUCLEOTIDE SEQUENCE [LARGE SCALE GENOMIC DNA]</scope>
    <source>
        <strain evidence="11 12">YQH10</strain>
    </source>
</reference>
<dbReference type="eggNOG" id="COG0577">
    <property type="taxonomic scope" value="Bacteria"/>
</dbReference>
<sequence>MFEFGPILRTLWRNKTGALLIIVQAALTLGIVSNAAYVVHDRQQLIERPTGIDEQNLFTLRIAQLSNPKSNYQDVIRDLDEIRRLPGVVDASFGNTSPLSNSGSSSDMTNEENPDKPVSVLTDLFSTDSHGLNTLGLKLVSGRFFNDTDIGFSGSVFGNGADLSGIVLTRTLADALFGKDVDVLGKQLMGSTVIGVVEPAMVSYVAQDYATGVAFIANFVANDSLTYIVRCEPGQLSQLMVKVPKLLQKLDPNRIVRNVRPVTEFKQRSYRRHISMVKMLTVTMILVISVTGLGIVGLTLLWGNQRRRQIGIRRALGASRLAVMRYFLTENLLITAIGVVLGVILSLALNQLMVQHYQMSALPLSYILFSMLAVLLLGLLAALVPAWRSSLVSPALATRSV</sequence>
<comment type="similarity">
    <text evidence="6">Belongs to the ABC-4 integral membrane protein family.</text>
</comment>
<keyword evidence="3 8" id="KW-0812">Transmembrane</keyword>
<feature type="transmembrane region" description="Helical" evidence="8">
    <location>
        <begin position="323"/>
        <end position="349"/>
    </location>
</feature>
<comment type="caution">
    <text evidence="11">The sequence shown here is derived from an EMBL/GenBank/DDBJ whole genome shotgun (WGS) entry which is preliminary data.</text>
</comment>
<dbReference type="EMBL" id="JPEO01000001">
    <property type="protein sequence ID" value="KFZ39031.1"/>
    <property type="molecule type" value="Genomic_DNA"/>
</dbReference>
<dbReference type="InterPro" id="IPR003838">
    <property type="entry name" value="ABC3_permease_C"/>
</dbReference>
<evidence type="ECO:0000259" key="10">
    <source>
        <dbReference type="Pfam" id="PF12704"/>
    </source>
</evidence>
<evidence type="ECO:0000256" key="8">
    <source>
        <dbReference type="SAM" id="Phobius"/>
    </source>
</evidence>
<dbReference type="STRING" id="1515746.HR45_01125"/>
<dbReference type="Proteomes" id="UP000029264">
    <property type="component" value="Unassembled WGS sequence"/>
</dbReference>
<dbReference type="InterPro" id="IPR025857">
    <property type="entry name" value="MacB_PCD"/>
</dbReference>
<keyword evidence="12" id="KW-1185">Reference proteome</keyword>
<dbReference type="GO" id="GO:0022857">
    <property type="term" value="F:transmembrane transporter activity"/>
    <property type="evidence" value="ECO:0007669"/>
    <property type="project" value="TreeGrafter"/>
</dbReference>
<proteinExistence type="inferred from homology"/>
<feature type="region of interest" description="Disordered" evidence="7">
    <location>
        <begin position="93"/>
        <end position="115"/>
    </location>
</feature>
<keyword evidence="2" id="KW-1003">Cell membrane</keyword>
<evidence type="ECO:0000256" key="5">
    <source>
        <dbReference type="ARBA" id="ARBA00023136"/>
    </source>
</evidence>
<dbReference type="InterPro" id="IPR050250">
    <property type="entry name" value="Macrolide_Exporter_MacB"/>
</dbReference>
<dbReference type="OrthoDB" id="9770036at2"/>
<feature type="transmembrane region" description="Helical" evidence="8">
    <location>
        <begin position="361"/>
        <end position="384"/>
    </location>
</feature>
<evidence type="ECO:0000313" key="11">
    <source>
        <dbReference type="EMBL" id="KFZ39031.1"/>
    </source>
</evidence>